<feature type="transmembrane region" description="Helical" evidence="5">
    <location>
        <begin position="340"/>
        <end position="371"/>
    </location>
</feature>
<name>A0A7T8BC50_9SPIR</name>
<dbReference type="InterPro" id="IPR011547">
    <property type="entry name" value="SLC26A/SulP_dom"/>
</dbReference>
<feature type="transmembrane region" description="Helical" evidence="5">
    <location>
        <begin position="38"/>
        <end position="59"/>
    </location>
</feature>
<evidence type="ECO:0000256" key="3">
    <source>
        <dbReference type="ARBA" id="ARBA00022989"/>
    </source>
</evidence>
<feature type="transmembrane region" description="Helical" evidence="5">
    <location>
        <begin position="260"/>
        <end position="283"/>
    </location>
</feature>
<dbReference type="Proteomes" id="UP000595917">
    <property type="component" value="Chromosome"/>
</dbReference>
<dbReference type="CDD" id="cd07042">
    <property type="entry name" value="STAS_SulP_like_sulfate_transporter"/>
    <property type="match status" value="1"/>
</dbReference>
<dbReference type="InterPro" id="IPR001902">
    <property type="entry name" value="SLC26A/SulP_fam"/>
</dbReference>
<dbReference type="SUPFAM" id="SSF52091">
    <property type="entry name" value="SpoIIaa-like"/>
    <property type="match status" value="1"/>
</dbReference>
<evidence type="ECO:0000256" key="4">
    <source>
        <dbReference type="ARBA" id="ARBA00023136"/>
    </source>
</evidence>
<feature type="transmembrane region" description="Helical" evidence="5">
    <location>
        <begin position="106"/>
        <end position="125"/>
    </location>
</feature>
<dbReference type="Pfam" id="PF01740">
    <property type="entry name" value="STAS"/>
    <property type="match status" value="1"/>
</dbReference>
<dbReference type="PANTHER" id="PTHR11814">
    <property type="entry name" value="SULFATE TRANSPORTER"/>
    <property type="match status" value="1"/>
</dbReference>
<protein>
    <submittedName>
        <fullName evidence="7">STAS domain-containing protein</fullName>
    </submittedName>
</protein>
<dbReference type="InterPro" id="IPR036513">
    <property type="entry name" value="STAS_dom_sf"/>
</dbReference>
<keyword evidence="2 5" id="KW-0812">Transmembrane</keyword>
<reference evidence="7" key="1">
    <citation type="submission" date="2021-01" db="EMBL/GenBank/DDBJ databases">
        <title>Description of Breznakiella homolactica.</title>
        <authorList>
            <person name="Song Y."/>
            <person name="Brune A."/>
        </authorList>
    </citation>
    <scope>NUCLEOTIDE SEQUENCE</scope>
    <source>
        <strain evidence="7">RmG30</strain>
    </source>
</reference>
<comment type="subcellular location">
    <subcellularLocation>
        <location evidence="1">Membrane</location>
        <topology evidence="1">Multi-pass membrane protein</topology>
    </subcellularLocation>
</comment>
<dbReference type="KEGG" id="bhc:JFL75_02815"/>
<feature type="transmembrane region" description="Helical" evidence="5">
    <location>
        <begin position="181"/>
        <end position="203"/>
    </location>
</feature>
<feature type="transmembrane region" description="Helical" evidence="5">
    <location>
        <begin position="137"/>
        <end position="156"/>
    </location>
</feature>
<gene>
    <name evidence="7" type="ORF">JFL75_02815</name>
</gene>
<evidence type="ECO:0000256" key="5">
    <source>
        <dbReference type="SAM" id="Phobius"/>
    </source>
</evidence>
<evidence type="ECO:0000313" key="7">
    <source>
        <dbReference type="EMBL" id="QQO09858.1"/>
    </source>
</evidence>
<evidence type="ECO:0000256" key="2">
    <source>
        <dbReference type="ARBA" id="ARBA00022692"/>
    </source>
</evidence>
<dbReference type="AlphaFoldDB" id="A0A7T8BC50"/>
<dbReference type="Pfam" id="PF00916">
    <property type="entry name" value="Sulfate_transp"/>
    <property type="match status" value="1"/>
</dbReference>
<evidence type="ECO:0000259" key="6">
    <source>
        <dbReference type="PROSITE" id="PS50801"/>
    </source>
</evidence>
<dbReference type="RefSeq" id="WP_215627162.1">
    <property type="nucleotide sequence ID" value="NZ_CP067089.2"/>
</dbReference>
<evidence type="ECO:0000313" key="8">
    <source>
        <dbReference type="Proteomes" id="UP000595917"/>
    </source>
</evidence>
<keyword evidence="8" id="KW-1185">Reference proteome</keyword>
<dbReference type="EMBL" id="CP067089">
    <property type="protein sequence ID" value="QQO09858.1"/>
    <property type="molecule type" value="Genomic_DNA"/>
</dbReference>
<evidence type="ECO:0000256" key="1">
    <source>
        <dbReference type="ARBA" id="ARBA00004141"/>
    </source>
</evidence>
<feature type="transmembrane region" description="Helical" evidence="5">
    <location>
        <begin position="391"/>
        <end position="422"/>
    </location>
</feature>
<dbReference type="GO" id="GO:0016020">
    <property type="term" value="C:membrane"/>
    <property type="evidence" value="ECO:0007669"/>
    <property type="project" value="UniProtKB-SubCell"/>
</dbReference>
<accession>A0A7T8BC50</accession>
<feature type="transmembrane region" description="Helical" evidence="5">
    <location>
        <begin position="210"/>
        <end position="229"/>
    </location>
</feature>
<feature type="domain" description="STAS" evidence="6">
    <location>
        <begin position="459"/>
        <end position="561"/>
    </location>
</feature>
<sequence>MDSFKFVSPRDFIPRFFELFSKNTGKRYSWSSFGKDCIAGITVGFVALPLAMAFSIAAGGTPAQGLFTSILAGFTATLLGGSNFQISGPSVSFLIITIKILSSHGMGGLFTATFMAGILLILMGLSGLGRFIKYIPYPVTTGFSTGIAVIIFSQQIKDFLGLAMSQSSSGFYEKWSEYFRFFPTMNPAALGIGLGTILVILAVRKFAPRIPGSVIGVVAATAACFLFHLPVETIGSRFGGVPSSFPLPALPSLNWATIRLLFPDAVTIALLAVIESLLSAVVADGMTGERHNSNMELVAQGASNMVSAFFGGIPSTGAIARTATNIKSGAVSPVAGMVHVLILLLFVLFLAPAASLIPLTSLSAVLMVVAWDVGNFGRFFRVIKTSPKSDTIVLLTTFFLTVLVDITFAVEVGVVMAAFLFMRRMIEVAGVKPGTKDMAAGLVHDTPDTDGPIPEHPKDIEIYEITGPFFFGVADILQDTLRGITKTPHAFILRMKDVPAIDSTGIAALESCLAQCRHRKIRLFISEIREQPRRALEKSGFIREIGPDHITETLDDALAAAARTGAA</sequence>
<feature type="transmembrane region" description="Helical" evidence="5">
    <location>
        <begin position="66"/>
        <end position="86"/>
    </location>
</feature>
<keyword evidence="3 5" id="KW-1133">Transmembrane helix</keyword>
<dbReference type="Gene3D" id="3.30.750.24">
    <property type="entry name" value="STAS domain"/>
    <property type="match status" value="1"/>
</dbReference>
<keyword evidence="4 5" id="KW-0472">Membrane</keyword>
<organism evidence="7 8">
    <name type="scientific">Breznakiella homolactica</name>
    <dbReference type="NCBI Taxonomy" id="2798577"/>
    <lineage>
        <taxon>Bacteria</taxon>
        <taxon>Pseudomonadati</taxon>
        <taxon>Spirochaetota</taxon>
        <taxon>Spirochaetia</taxon>
        <taxon>Spirochaetales</taxon>
        <taxon>Breznakiellaceae</taxon>
        <taxon>Breznakiella</taxon>
    </lineage>
</organism>
<dbReference type="InterPro" id="IPR002645">
    <property type="entry name" value="STAS_dom"/>
</dbReference>
<dbReference type="GO" id="GO:0055085">
    <property type="term" value="P:transmembrane transport"/>
    <property type="evidence" value="ECO:0007669"/>
    <property type="project" value="InterPro"/>
</dbReference>
<proteinExistence type="predicted"/>
<dbReference type="PROSITE" id="PS50801">
    <property type="entry name" value="STAS"/>
    <property type="match status" value="1"/>
</dbReference>